<dbReference type="Proteomes" id="UP000470332">
    <property type="component" value="Unassembled WGS sequence"/>
</dbReference>
<dbReference type="GO" id="GO:0006799">
    <property type="term" value="P:polyphosphate biosynthetic process"/>
    <property type="evidence" value="ECO:0007669"/>
    <property type="project" value="InterPro"/>
</dbReference>
<dbReference type="EMBL" id="WDAX01000062">
    <property type="protein sequence ID" value="KAB6568138.1"/>
    <property type="molecule type" value="Genomic_DNA"/>
</dbReference>
<dbReference type="Proteomes" id="UP000462922">
    <property type="component" value="Unassembled WGS sequence"/>
</dbReference>
<dbReference type="EMBL" id="QRUD01000073">
    <property type="protein sequence ID" value="RGR33521.1"/>
    <property type="molecule type" value="Genomic_DNA"/>
</dbReference>
<evidence type="ECO:0000313" key="5">
    <source>
        <dbReference type="EMBL" id="KAB6630556.1"/>
    </source>
</evidence>
<dbReference type="Gene3D" id="3.30.870.10">
    <property type="entry name" value="Endonuclease Chain A"/>
    <property type="match status" value="1"/>
</dbReference>
<dbReference type="Proteomes" id="UP000261003">
    <property type="component" value="Unassembled WGS sequence"/>
</dbReference>
<dbReference type="PANTHER" id="PTHR30218">
    <property type="entry name" value="POLYPHOSPHATE KINASE"/>
    <property type="match status" value="1"/>
</dbReference>
<dbReference type="Proteomes" id="UP000555193">
    <property type="component" value="Unassembled WGS sequence"/>
</dbReference>
<evidence type="ECO:0000313" key="8">
    <source>
        <dbReference type="EMBL" id="NMW34855.1"/>
    </source>
</evidence>
<evidence type="ECO:0000313" key="17">
    <source>
        <dbReference type="Proteomes" id="UP000460950"/>
    </source>
</evidence>
<evidence type="ECO:0000313" key="12">
    <source>
        <dbReference type="EMBL" id="RGR33521.1"/>
    </source>
</evidence>
<evidence type="ECO:0000313" key="9">
    <source>
        <dbReference type="EMBL" id="NMW39066.1"/>
    </source>
</evidence>
<dbReference type="EMBL" id="WDAY01000048">
    <property type="protein sequence ID" value="KAB6557429.1"/>
    <property type="molecule type" value="Genomic_DNA"/>
</dbReference>
<evidence type="ECO:0000313" key="21">
    <source>
        <dbReference type="Proteomes" id="UP000555193"/>
    </source>
</evidence>
<reference evidence="16 18" key="2">
    <citation type="journal article" date="2019" name="Nat. Med.">
        <title>A library of human gut bacterial isolates paired with longitudinal multiomics data enables mechanistic microbiome research.</title>
        <authorList>
            <person name="Poyet M."/>
            <person name="Groussin M."/>
            <person name="Gibbons S.M."/>
            <person name="Avila-Pacheco J."/>
            <person name="Jiang X."/>
            <person name="Kearney S.M."/>
            <person name="Perrotta A.R."/>
            <person name="Berdy B."/>
            <person name="Zhao S."/>
            <person name="Lieberman T.D."/>
            <person name="Swanson P.K."/>
            <person name="Smith M."/>
            <person name="Roesemann S."/>
            <person name="Alexander J.E."/>
            <person name="Rich S.A."/>
            <person name="Livny J."/>
            <person name="Vlamakis H."/>
            <person name="Clish C."/>
            <person name="Bullock K."/>
            <person name="Deik A."/>
            <person name="Scott J."/>
            <person name="Pierce K.A."/>
            <person name="Xavier R.J."/>
            <person name="Alm E.J."/>
        </authorList>
    </citation>
    <scope>NUCLEOTIDE SEQUENCE [LARGE SCALE GENOMIC DNA]</scope>
    <source>
        <strain evidence="4 19">BIOML-A110</strain>
        <strain evidence="3 16">BIOML-A111</strain>
        <strain evidence="2 20">BIOML-A9</strain>
        <strain evidence="5 18">BIOML-A98</strain>
    </source>
</reference>
<dbReference type="EMBL" id="QSPP01000075">
    <property type="protein sequence ID" value="RGJ82097.1"/>
    <property type="molecule type" value="Genomic_DNA"/>
</dbReference>
<dbReference type="EMBL" id="JABDSI010000069">
    <property type="protein sequence ID" value="NMW39066.1"/>
    <property type="molecule type" value="Genomic_DNA"/>
</dbReference>
<evidence type="ECO:0000313" key="2">
    <source>
        <dbReference type="EMBL" id="KAB3851671.1"/>
    </source>
</evidence>
<evidence type="ECO:0000313" key="11">
    <source>
        <dbReference type="EMBL" id="RGM38044.1"/>
    </source>
</evidence>
<dbReference type="EMBL" id="WCXA01000123">
    <property type="protein sequence ID" value="KAB3851671.1"/>
    <property type="molecule type" value="Genomic_DNA"/>
</dbReference>
<comment type="caution">
    <text evidence="12">The sequence shown here is derived from an EMBL/GenBank/DDBJ whole genome shotgun (WGS) entry which is preliminary data.</text>
</comment>
<evidence type="ECO:0000313" key="20">
    <source>
        <dbReference type="Proteomes" id="UP000470332"/>
    </source>
</evidence>
<accession>A0A395UIC7</accession>
<dbReference type="AlphaFoldDB" id="A0A395UIC7"/>
<evidence type="ECO:0000313" key="15">
    <source>
        <dbReference type="Proteomes" id="UP000266497"/>
    </source>
</evidence>
<evidence type="ECO:0000313" key="18">
    <source>
        <dbReference type="Proteomes" id="UP000462015"/>
    </source>
</evidence>
<dbReference type="Proteomes" id="UP000462015">
    <property type="component" value="Unassembled WGS sequence"/>
</dbReference>
<reference evidence="7 17" key="3">
    <citation type="submission" date="2019-09" db="EMBL/GenBank/DDBJ databases">
        <title>In-depth cultivation of the pig gut microbiome towards novel bacterial diversity and tailored functional studies.</title>
        <authorList>
            <person name="Wylensek D."/>
            <person name="Hitch T.C.A."/>
            <person name="Clavel T."/>
        </authorList>
    </citation>
    <scope>NUCLEOTIDE SEQUENCE [LARGE SCALE GENOMIC DNA]</scope>
    <source>
        <strain evidence="7 17">WCA-389-WT-3C</strain>
    </source>
</reference>
<reference evidence="21 22" key="4">
    <citation type="submission" date="2020-04" db="EMBL/GenBank/DDBJ databases">
        <title>A novel gut-associated lysogenic phage, Bacteroides phage BV01, alters the host transcriptome and bile acid metabolism in Bacteroides vulgatus.</title>
        <authorList>
            <person name="Campbell D.E."/>
            <person name="Ly L."/>
            <person name="Ridlon J.M."/>
            <person name="Hsiao A."/>
            <person name="Degnan P.H."/>
        </authorList>
    </citation>
    <scope>NUCLEOTIDE SEQUENCE [LARGE SCALE GENOMIC DNA]</scope>
    <source>
        <strain evidence="8 21">VPI-4506</strain>
        <strain evidence="9 22">VPI-BV8526</strain>
    </source>
</reference>
<dbReference type="PANTHER" id="PTHR30218:SF0">
    <property type="entry name" value="POLYPHOSPHATE KINASE"/>
    <property type="match status" value="1"/>
</dbReference>
<evidence type="ECO:0000313" key="13">
    <source>
        <dbReference type="Proteomes" id="UP000260640"/>
    </source>
</evidence>
<keyword evidence="12" id="KW-0808">Transferase</keyword>
<dbReference type="Proteomes" id="UP000460950">
    <property type="component" value="Unassembled WGS sequence"/>
</dbReference>
<evidence type="ECO:0000313" key="3">
    <source>
        <dbReference type="EMBL" id="KAB6557429.1"/>
    </source>
</evidence>
<organism evidence="12 15">
    <name type="scientific">Phocaeicola vulgatus</name>
    <name type="common">Bacteroides vulgatus</name>
    <dbReference type="NCBI Taxonomy" id="821"/>
    <lineage>
        <taxon>Bacteria</taxon>
        <taxon>Pseudomonadati</taxon>
        <taxon>Bacteroidota</taxon>
        <taxon>Bacteroidia</taxon>
        <taxon>Bacteroidales</taxon>
        <taxon>Bacteroidaceae</taxon>
        <taxon>Phocaeicola</taxon>
    </lineage>
</organism>
<evidence type="ECO:0000259" key="1">
    <source>
        <dbReference type="Pfam" id="PF13090"/>
    </source>
</evidence>
<evidence type="ECO:0000313" key="10">
    <source>
        <dbReference type="EMBL" id="RGJ82097.1"/>
    </source>
</evidence>
<reference evidence="6" key="5">
    <citation type="submission" date="2021-06" db="EMBL/GenBank/DDBJ databases">
        <title>Collection of gut derived symbiotic bacterial strains cultured from healthy donors.</title>
        <authorList>
            <person name="Lin H."/>
            <person name="Littmann E."/>
            <person name="Pamer E.G."/>
        </authorList>
    </citation>
    <scope>NUCLEOTIDE SEQUENCE</scope>
    <source>
        <strain evidence="6">MSK.19.85</strain>
    </source>
</reference>
<dbReference type="Proteomes" id="UP000758576">
    <property type="component" value="Unassembled WGS sequence"/>
</dbReference>
<dbReference type="GO" id="GO:0008976">
    <property type="term" value="F:polyphosphate kinase activity"/>
    <property type="evidence" value="ECO:0007669"/>
    <property type="project" value="InterPro"/>
</dbReference>
<sequence>MKISLIYAAGGENKTFIGSADWMPRNLDNRVEVITPVYDSRIKEDLWKVIDFGLRGNCQGSVVDGSGKNCLWTTDTEESFRSQEELYKYYKSHITND</sequence>
<dbReference type="Proteomes" id="UP000266497">
    <property type="component" value="Unassembled WGS sequence"/>
</dbReference>
<dbReference type="GO" id="GO:0009358">
    <property type="term" value="C:polyphosphate kinase complex"/>
    <property type="evidence" value="ECO:0007669"/>
    <property type="project" value="InterPro"/>
</dbReference>
<dbReference type="EMBL" id="JAHOGA010000089">
    <property type="protein sequence ID" value="MBV3490830.1"/>
    <property type="molecule type" value="Genomic_DNA"/>
</dbReference>
<evidence type="ECO:0000313" key="7">
    <source>
        <dbReference type="EMBL" id="MSS50556.1"/>
    </source>
</evidence>
<dbReference type="Proteomes" id="UP000437431">
    <property type="component" value="Unassembled WGS sequence"/>
</dbReference>
<evidence type="ECO:0000313" key="6">
    <source>
        <dbReference type="EMBL" id="MBV3490830.1"/>
    </source>
</evidence>
<protein>
    <submittedName>
        <fullName evidence="12">Polyphosphate kinase</fullName>
    </submittedName>
</protein>
<dbReference type="Pfam" id="PF13090">
    <property type="entry name" value="PP_kinase_C"/>
    <property type="match status" value="1"/>
</dbReference>
<dbReference type="EMBL" id="JABDSH010000038">
    <property type="protein sequence ID" value="NMW34855.1"/>
    <property type="molecule type" value="Genomic_DNA"/>
</dbReference>
<dbReference type="EMBL" id="WDAL01000057">
    <property type="protein sequence ID" value="KAB6630556.1"/>
    <property type="molecule type" value="Genomic_DNA"/>
</dbReference>
<evidence type="ECO:0000313" key="19">
    <source>
        <dbReference type="Proteomes" id="UP000462922"/>
    </source>
</evidence>
<dbReference type="EMBL" id="QSTG01000061">
    <property type="protein sequence ID" value="RGM38044.1"/>
    <property type="molecule type" value="Genomic_DNA"/>
</dbReference>
<gene>
    <name evidence="12" type="ORF">DWY53_19310</name>
    <name evidence="11" type="ORF">DXC16_22055</name>
    <name evidence="10" type="ORF">DXD46_17560</name>
    <name evidence="7" type="ORF">FYJ30_20275</name>
    <name evidence="2" type="ORF">GAS37_24025</name>
    <name evidence="5" type="ORF">GAY12_20475</name>
    <name evidence="4" type="ORF">GAY76_19390</name>
    <name evidence="3" type="ORF">GAY79_17785</name>
    <name evidence="8" type="ORF">HKQ54_01495</name>
    <name evidence="9" type="ORF">HKQ55_02540</name>
    <name evidence="6" type="ORF">KSX14_19865</name>
</gene>
<dbReference type="Proteomes" id="UP000583639">
    <property type="component" value="Unassembled WGS sequence"/>
</dbReference>
<proteinExistence type="predicted"/>
<evidence type="ECO:0000313" key="16">
    <source>
        <dbReference type="Proteomes" id="UP000437431"/>
    </source>
</evidence>
<dbReference type="InterPro" id="IPR003414">
    <property type="entry name" value="PP_kinase"/>
</dbReference>
<feature type="domain" description="Polyphosphate kinase C-terminal" evidence="1">
    <location>
        <begin position="6"/>
        <end position="83"/>
    </location>
</feature>
<dbReference type="SUPFAM" id="SSF56024">
    <property type="entry name" value="Phospholipase D/nuclease"/>
    <property type="match status" value="1"/>
</dbReference>
<evidence type="ECO:0000313" key="14">
    <source>
        <dbReference type="Proteomes" id="UP000261003"/>
    </source>
</evidence>
<reference evidence="13 14" key="1">
    <citation type="submission" date="2018-08" db="EMBL/GenBank/DDBJ databases">
        <title>A genome reference for cultivated species of the human gut microbiota.</title>
        <authorList>
            <person name="Zou Y."/>
            <person name="Xue W."/>
            <person name="Luo G."/>
        </authorList>
    </citation>
    <scope>NUCLEOTIDE SEQUENCE [LARGE SCALE GENOMIC DNA]</scope>
    <source>
        <strain evidence="12 15">AF25-30LB</strain>
        <strain evidence="11 14">OM08-13BH</strain>
        <strain evidence="10 13">TM05-16</strain>
    </source>
</reference>
<dbReference type="EMBL" id="VULU01000055">
    <property type="protein sequence ID" value="MSS50556.1"/>
    <property type="molecule type" value="Genomic_DNA"/>
</dbReference>
<dbReference type="Proteomes" id="UP000260640">
    <property type="component" value="Unassembled WGS sequence"/>
</dbReference>
<dbReference type="InterPro" id="IPR025200">
    <property type="entry name" value="PPK_C_dom2"/>
</dbReference>
<keyword evidence="12" id="KW-0418">Kinase</keyword>
<evidence type="ECO:0000313" key="22">
    <source>
        <dbReference type="Proteomes" id="UP000583639"/>
    </source>
</evidence>
<evidence type="ECO:0000313" key="4">
    <source>
        <dbReference type="EMBL" id="KAB6568138.1"/>
    </source>
</evidence>
<name>A0A395UIC7_PHOVU</name>